<keyword evidence="1" id="KW-0472">Membrane</keyword>
<evidence type="ECO:0000256" key="1">
    <source>
        <dbReference type="SAM" id="Phobius"/>
    </source>
</evidence>
<dbReference type="AlphaFoldDB" id="A0A7U2QZ77"/>
<keyword evidence="1" id="KW-0812">Transmembrane</keyword>
<proteinExistence type="predicted"/>
<evidence type="ECO:0008006" key="4">
    <source>
        <dbReference type="Google" id="ProtNLM"/>
    </source>
</evidence>
<feature type="transmembrane region" description="Helical" evidence="1">
    <location>
        <begin position="113"/>
        <end position="132"/>
    </location>
</feature>
<evidence type="ECO:0000313" key="3">
    <source>
        <dbReference type="Proteomes" id="UP000596276"/>
    </source>
</evidence>
<reference evidence="3" key="1">
    <citation type="journal article" date="2021" name="G3 (Bethesda)">
        <title>Chromosome assembled and annotated genome sequence of Aspergillus flavus NRRL 3357.</title>
        <authorList>
            <person name="Skerker J.M."/>
            <person name="Pianalto K.M."/>
            <person name="Mondo S.J."/>
            <person name="Yang K."/>
            <person name="Arkin A.P."/>
            <person name="Keller N.P."/>
            <person name="Grigoriev I.V."/>
            <person name="Louise Glass N.L."/>
        </authorList>
    </citation>
    <scope>NUCLEOTIDE SEQUENCE [LARGE SCALE GENOMIC DNA]</scope>
    <source>
        <strain evidence="3">ATCC 200026 / FGSC A1120 / IAM 13836 / NRRL 3357 / JCM 12722 / SRRC 167</strain>
    </source>
</reference>
<gene>
    <name evidence="2" type="ORF">F9C07_3896</name>
</gene>
<protein>
    <recommendedName>
        <fullName evidence="4">Transmembrane protein</fullName>
    </recommendedName>
</protein>
<sequence length="144" mass="16222">MRSPNNGYQEIIHSENHHFPMANPSFFKRTSQNASVKGGQPVSVSAPPIMMLILQEDSFPLFSSLLLFFLFSYSPTLSFPPPPVPSLNRLSSILSSPIFTSSLPPFRVALTNLIYPVLVVFFSTCSPFPFHFRLLRLSIRKSFI</sequence>
<evidence type="ECO:0000313" key="2">
    <source>
        <dbReference type="EMBL" id="QRD90104.1"/>
    </source>
</evidence>
<accession>A0A7U2QZ77</accession>
<dbReference type="EMBL" id="CP044618">
    <property type="protein sequence ID" value="QRD90104.1"/>
    <property type="molecule type" value="Genomic_DNA"/>
</dbReference>
<keyword evidence="1" id="KW-1133">Transmembrane helix</keyword>
<keyword evidence="3" id="KW-1185">Reference proteome</keyword>
<organism evidence="2 3">
    <name type="scientific">Aspergillus flavus (strain ATCC 200026 / FGSC A1120 / IAM 13836 / NRRL 3357 / JCM 12722 / SRRC 167)</name>
    <dbReference type="NCBI Taxonomy" id="332952"/>
    <lineage>
        <taxon>Eukaryota</taxon>
        <taxon>Fungi</taxon>
        <taxon>Dikarya</taxon>
        <taxon>Ascomycota</taxon>
        <taxon>Pezizomycotina</taxon>
        <taxon>Eurotiomycetes</taxon>
        <taxon>Eurotiomycetidae</taxon>
        <taxon>Eurotiales</taxon>
        <taxon>Aspergillaceae</taxon>
        <taxon>Aspergillus</taxon>
        <taxon>Aspergillus subgen. Circumdati</taxon>
    </lineage>
</organism>
<name>A0A7U2QZ77_ASPFN</name>
<feature type="transmembrane region" description="Helical" evidence="1">
    <location>
        <begin position="59"/>
        <end position="79"/>
    </location>
</feature>
<dbReference type="Proteomes" id="UP000596276">
    <property type="component" value="Chromosome 4"/>
</dbReference>
<dbReference type="VEuPathDB" id="FungiDB:F9C07_3896"/>